<dbReference type="AlphaFoldDB" id="S3BDM8"/>
<proteinExistence type="predicted"/>
<protein>
    <submittedName>
        <fullName evidence="4">[FeFe] hydrogenase H-cluster maturation GTPase HydF</fullName>
    </submittedName>
</protein>
<dbReference type="InterPro" id="IPR023873">
    <property type="entry name" value="FeFe-hyd_GTPase_HydF"/>
</dbReference>
<evidence type="ECO:0000259" key="3">
    <source>
        <dbReference type="Pfam" id="PF18133"/>
    </source>
</evidence>
<dbReference type="eggNOG" id="COG0486">
    <property type="taxonomic scope" value="Bacteria"/>
</dbReference>
<feature type="domain" description="Hydrogen maturase F tetramerization" evidence="3">
    <location>
        <begin position="283"/>
        <end position="397"/>
    </location>
</feature>
<dbReference type="Pfam" id="PF18133">
    <property type="entry name" value="HydF_tetramer"/>
    <property type="match status" value="1"/>
</dbReference>
<dbReference type="NCBIfam" id="TIGR00231">
    <property type="entry name" value="small_GTP"/>
    <property type="match status" value="1"/>
</dbReference>
<dbReference type="Gene3D" id="3.40.50.300">
    <property type="entry name" value="P-loop containing nucleotide triphosphate hydrolases"/>
    <property type="match status" value="1"/>
</dbReference>
<dbReference type="PANTHER" id="PTHR42714:SF6">
    <property type="entry name" value="TRANSLATION INITIATION FACTOR IF-2"/>
    <property type="match status" value="1"/>
</dbReference>
<dbReference type="HOGENOM" id="CLU_042017_0_0_4"/>
<sequence length="414" mass="44681">MLDTPKGLRIHIGLFGRRNAGKSSLANALTHQHISIVSDVPGTTTDPVEKACELAPIGPVVFIDTAGIDDVGELGRARVERSKTVLEWVDLALIVASAQGLENNDREIAADAKHLGTPAILVLNKADLAGGAPSAEVLSDAESLWLPIVITDARTERGVDALRTAIIKIVQDDTEPDRPIAGDLAHAGDTVVLVTPIDSGAPKGRLILPQVQAIRELLDAHAKVVVVQQDRVAEAINELKVNPAFVMTDSQAIDDVAAQTPDNIPLTTFSLQMAYAKSDLIELARGAAALSHLKDGDKVLICETCSHHPQKDDIGRLKIPRWLREKTKVNLTIDVAVGKDFPDDLRPYKVLIQCGGCVVTRRHMLMRLRRAKAQGVPMTNYGIAICCLRGYLERVLSCHPEALSAYRQALAKEA</sequence>
<name>S3BDM8_9BURK</name>
<dbReference type="SUPFAM" id="SSF52540">
    <property type="entry name" value="P-loop containing nucleoside triphosphate hydrolases"/>
    <property type="match status" value="1"/>
</dbReference>
<dbReference type="CDD" id="cd00880">
    <property type="entry name" value="Era_like"/>
    <property type="match status" value="1"/>
</dbReference>
<reference evidence="4 5" key="1">
    <citation type="submission" date="2013-04" db="EMBL/GenBank/DDBJ databases">
        <title>The Genome Sequence of Sutterella wadsworthensis HGA0223.</title>
        <authorList>
            <consortium name="The Broad Institute Genomics Platform"/>
            <person name="Earl A."/>
            <person name="Ward D."/>
            <person name="Feldgarden M."/>
            <person name="Gevers D."/>
            <person name="Schmidt T.M."/>
            <person name="Dover J."/>
            <person name="Dai D."/>
            <person name="Walker B."/>
            <person name="Young S."/>
            <person name="Zeng Q."/>
            <person name="Gargeya S."/>
            <person name="Fitzgerald M."/>
            <person name="Haas B."/>
            <person name="Abouelleil A."/>
            <person name="Allen A.W."/>
            <person name="Alvarado L."/>
            <person name="Arachchi H.M."/>
            <person name="Berlin A.M."/>
            <person name="Chapman S.B."/>
            <person name="Gainer-Dewar J."/>
            <person name="Goldberg J."/>
            <person name="Griggs A."/>
            <person name="Gujja S."/>
            <person name="Hansen M."/>
            <person name="Howarth C."/>
            <person name="Imamovic A."/>
            <person name="Ireland A."/>
            <person name="Larimer J."/>
            <person name="McCowan C."/>
            <person name="Murphy C."/>
            <person name="Pearson M."/>
            <person name="Poon T.W."/>
            <person name="Priest M."/>
            <person name="Roberts A."/>
            <person name="Saif S."/>
            <person name="Shea T."/>
            <person name="Sisk P."/>
            <person name="Sykes S."/>
            <person name="Wortman J."/>
            <person name="Nusbaum C."/>
            <person name="Birren B."/>
        </authorList>
    </citation>
    <scope>NUCLEOTIDE SEQUENCE [LARGE SCALE GENOMIC DNA]</scope>
    <source>
        <strain evidence="4 5">HGA0223</strain>
    </source>
</reference>
<dbReference type="InterPro" id="IPR005225">
    <property type="entry name" value="Small_GTP-bd"/>
</dbReference>
<dbReference type="RefSeq" id="WP_016475268.1">
    <property type="nucleotide sequence ID" value="NZ_KE150482.1"/>
</dbReference>
<dbReference type="EMBL" id="ATCF01000038">
    <property type="protein sequence ID" value="EPD97440.1"/>
    <property type="molecule type" value="Genomic_DNA"/>
</dbReference>
<dbReference type="PATRIC" id="fig|1203554.3.peg.2358"/>
<evidence type="ECO:0000259" key="1">
    <source>
        <dbReference type="Pfam" id="PF01926"/>
    </source>
</evidence>
<evidence type="ECO:0000313" key="4">
    <source>
        <dbReference type="EMBL" id="EPD97440.1"/>
    </source>
</evidence>
<gene>
    <name evidence="4" type="ORF">HMPREF1476_02276</name>
</gene>
<keyword evidence="5" id="KW-1185">Reference proteome</keyword>
<dbReference type="InterPro" id="IPR040644">
    <property type="entry name" value="HydF_tetramer"/>
</dbReference>
<comment type="caution">
    <text evidence="4">The sequence shown here is derived from an EMBL/GenBank/DDBJ whole genome shotgun (WGS) entry which is preliminary data.</text>
</comment>
<organism evidence="4 5">
    <name type="scientific">Sutterella wadsworthensis HGA0223</name>
    <dbReference type="NCBI Taxonomy" id="1203554"/>
    <lineage>
        <taxon>Bacteria</taxon>
        <taxon>Pseudomonadati</taxon>
        <taxon>Pseudomonadota</taxon>
        <taxon>Betaproteobacteria</taxon>
        <taxon>Burkholderiales</taxon>
        <taxon>Sutterellaceae</taxon>
        <taxon>Sutterella</taxon>
    </lineage>
</organism>
<feature type="domain" description="G" evidence="1">
    <location>
        <begin position="12"/>
        <end position="125"/>
    </location>
</feature>
<dbReference type="Pfam" id="PF18128">
    <property type="entry name" value="HydF_dimer"/>
    <property type="match status" value="1"/>
</dbReference>
<evidence type="ECO:0000313" key="5">
    <source>
        <dbReference type="Proteomes" id="UP000014400"/>
    </source>
</evidence>
<dbReference type="Pfam" id="PF01926">
    <property type="entry name" value="MMR_HSR1"/>
    <property type="match status" value="1"/>
</dbReference>
<dbReference type="Gene3D" id="3.40.50.11410">
    <property type="match status" value="1"/>
</dbReference>
<feature type="domain" description="Hydrogen maturase F dimerization" evidence="2">
    <location>
        <begin position="181"/>
        <end position="277"/>
    </location>
</feature>
<dbReference type="PANTHER" id="PTHR42714">
    <property type="entry name" value="TRNA MODIFICATION GTPASE GTPBP3"/>
    <property type="match status" value="1"/>
</dbReference>
<dbReference type="GO" id="GO:0005525">
    <property type="term" value="F:GTP binding"/>
    <property type="evidence" value="ECO:0007669"/>
    <property type="project" value="InterPro"/>
</dbReference>
<dbReference type="STRING" id="1203554.HMPREF1476_02276"/>
<dbReference type="NCBIfam" id="TIGR03918">
    <property type="entry name" value="GTP_HydF"/>
    <property type="match status" value="1"/>
</dbReference>
<dbReference type="InterPro" id="IPR027417">
    <property type="entry name" value="P-loop_NTPase"/>
</dbReference>
<accession>S3BDM8</accession>
<dbReference type="Proteomes" id="UP000014400">
    <property type="component" value="Unassembled WGS sequence"/>
</dbReference>
<dbReference type="InterPro" id="IPR041606">
    <property type="entry name" value="HydF_dimer"/>
</dbReference>
<dbReference type="GO" id="GO:0005737">
    <property type="term" value="C:cytoplasm"/>
    <property type="evidence" value="ECO:0007669"/>
    <property type="project" value="TreeGrafter"/>
</dbReference>
<dbReference type="Gene3D" id="3.40.50.11420">
    <property type="match status" value="1"/>
</dbReference>
<dbReference type="GO" id="GO:0030488">
    <property type="term" value="P:tRNA methylation"/>
    <property type="evidence" value="ECO:0007669"/>
    <property type="project" value="TreeGrafter"/>
</dbReference>
<dbReference type="GO" id="GO:0002098">
    <property type="term" value="P:tRNA wobble uridine modification"/>
    <property type="evidence" value="ECO:0007669"/>
    <property type="project" value="TreeGrafter"/>
</dbReference>
<evidence type="ECO:0000259" key="2">
    <source>
        <dbReference type="Pfam" id="PF18128"/>
    </source>
</evidence>
<dbReference type="InterPro" id="IPR006073">
    <property type="entry name" value="GTP-bd"/>
</dbReference>